<dbReference type="EMBL" id="JBHSIU010000130">
    <property type="protein sequence ID" value="MFC5008073.1"/>
    <property type="molecule type" value="Genomic_DNA"/>
</dbReference>
<comment type="caution">
    <text evidence="2">The sequence shown here is derived from an EMBL/GenBank/DDBJ whole genome shotgun (WGS) entry which is preliminary data.</text>
</comment>
<name>A0ABV9WM40_9ACTN</name>
<protein>
    <submittedName>
        <fullName evidence="2">Uncharacterized protein</fullName>
    </submittedName>
</protein>
<keyword evidence="1" id="KW-0812">Transmembrane</keyword>
<proteinExistence type="predicted"/>
<evidence type="ECO:0000313" key="2">
    <source>
        <dbReference type="EMBL" id="MFC5008073.1"/>
    </source>
</evidence>
<dbReference type="Proteomes" id="UP001595912">
    <property type="component" value="Unassembled WGS sequence"/>
</dbReference>
<keyword evidence="1" id="KW-1133">Transmembrane helix</keyword>
<sequence>MRTVSTGLAWFATLFFVPALPIRYALDLGTMWLTVAAAAVVAGTAVVLTVRDVTLGWTRRAVSRWLAQVSVATVAGLAAASAALLPPPTYPEVRILRWRRRCSSPP</sequence>
<accession>A0ABV9WM40</accession>
<gene>
    <name evidence="2" type="ORF">ACFPIJ_60955</name>
</gene>
<keyword evidence="1" id="KW-0472">Membrane</keyword>
<evidence type="ECO:0000313" key="3">
    <source>
        <dbReference type="Proteomes" id="UP001595912"/>
    </source>
</evidence>
<keyword evidence="3" id="KW-1185">Reference proteome</keyword>
<feature type="transmembrane region" description="Helical" evidence="1">
    <location>
        <begin position="31"/>
        <end position="53"/>
    </location>
</feature>
<reference evidence="3" key="1">
    <citation type="journal article" date="2019" name="Int. J. Syst. Evol. Microbiol.">
        <title>The Global Catalogue of Microorganisms (GCM) 10K type strain sequencing project: providing services to taxonomists for standard genome sequencing and annotation.</title>
        <authorList>
            <consortium name="The Broad Institute Genomics Platform"/>
            <consortium name="The Broad Institute Genome Sequencing Center for Infectious Disease"/>
            <person name="Wu L."/>
            <person name="Ma J."/>
        </authorList>
    </citation>
    <scope>NUCLEOTIDE SEQUENCE [LARGE SCALE GENOMIC DNA]</scope>
    <source>
        <strain evidence="3">CGMCC 4.7152</strain>
    </source>
</reference>
<organism evidence="2 3">
    <name type="scientific">Dactylosporangium cerinum</name>
    <dbReference type="NCBI Taxonomy" id="1434730"/>
    <lineage>
        <taxon>Bacteria</taxon>
        <taxon>Bacillati</taxon>
        <taxon>Actinomycetota</taxon>
        <taxon>Actinomycetes</taxon>
        <taxon>Micromonosporales</taxon>
        <taxon>Micromonosporaceae</taxon>
        <taxon>Dactylosporangium</taxon>
    </lineage>
</organism>
<feature type="transmembrane region" description="Helical" evidence="1">
    <location>
        <begin position="65"/>
        <end position="85"/>
    </location>
</feature>
<dbReference type="RefSeq" id="WP_380128725.1">
    <property type="nucleotide sequence ID" value="NZ_JBHSIU010000130.1"/>
</dbReference>
<evidence type="ECO:0000256" key="1">
    <source>
        <dbReference type="SAM" id="Phobius"/>
    </source>
</evidence>